<dbReference type="RefSeq" id="WP_013321661.1">
    <property type="nucleotide sequence ID" value="NC_014501.1"/>
</dbReference>
<keyword evidence="2" id="KW-1133">Transmembrane helix</keyword>
<evidence type="ECO:0000313" key="4">
    <source>
        <dbReference type="Proteomes" id="UP000008206"/>
    </source>
</evidence>
<dbReference type="KEGG" id="cyj:Cyan7822_1562"/>
<dbReference type="HOGENOM" id="CLU_057853_1_0_3"/>
<keyword evidence="4" id="KW-1185">Reference proteome</keyword>
<feature type="region of interest" description="Disordered" evidence="1">
    <location>
        <begin position="184"/>
        <end position="246"/>
    </location>
</feature>
<evidence type="ECO:0000313" key="3">
    <source>
        <dbReference type="EMBL" id="ADN13554.1"/>
    </source>
</evidence>
<evidence type="ECO:0000256" key="2">
    <source>
        <dbReference type="SAM" id="Phobius"/>
    </source>
</evidence>
<dbReference type="AlphaFoldDB" id="E0U5G4"/>
<accession>E0U5G4</accession>
<name>E0U5G4_GLOV7</name>
<keyword evidence="2" id="KW-0812">Transmembrane</keyword>
<proteinExistence type="predicted"/>
<evidence type="ECO:0000256" key="1">
    <source>
        <dbReference type="SAM" id="MobiDB-lite"/>
    </source>
</evidence>
<gene>
    <name evidence="3" type="ordered locus">Cyan7822_1562</name>
</gene>
<dbReference type="EMBL" id="CP002198">
    <property type="protein sequence ID" value="ADN13554.1"/>
    <property type="molecule type" value="Genomic_DNA"/>
</dbReference>
<organism evidence="3 4">
    <name type="scientific">Gloeothece verrucosa (strain PCC 7822)</name>
    <name type="common">Cyanothece sp. (strain PCC 7822)</name>
    <dbReference type="NCBI Taxonomy" id="497965"/>
    <lineage>
        <taxon>Bacteria</taxon>
        <taxon>Bacillati</taxon>
        <taxon>Cyanobacteriota</taxon>
        <taxon>Cyanophyceae</taxon>
        <taxon>Oscillatoriophycideae</taxon>
        <taxon>Chroococcales</taxon>
        <taxon>Aphanothecaceae</taxon>
        <taxon>Gloeothece</taxon>
        <taxon>Gloeothece verrucosa</taxon>
    </lineage>
</organism>
<dbReference type="eggNOG" id="COG3468">
    <property type="taxonomic scope" value="Bacteria"/>
</dbReference>
<sequence>MPEEPKQPSSINPNQISQGEMAQLLQKTIGQLEIIVNKLSTESLENLPPREVVETLTSNTEVLAELFNAPASATVSAQPQGVNVTRIVAPEEVPQEILFNRQQIDIDVDEPTEPVRVQPPITSSKTKKSKGWWGGIINSIRSLLPAALGNQLGDWAITGILSIVVVGVVLVSVVLVNKATPSDIAQTSPIPKTPAPIVTSSPSETSEPIVTASPSETPEVISTPPEIQAPGNPVPVEFAPPPEPELTPEQSLIASIQEQVTELTRQYPEALIATIEANFLGSQLIVTMGNEWYSLSPSRQNSLANAIFERSRGLDFRKLELIDQQGITIARSPVVGEEMVILQRQKNIPEQVS</sequence>
<feature type="transmembrane region" description="Helical" evidence="2">
    <location>
        <begin position="155"/>
        <end position="176"/>
    </location>
</feature>
<feature type="compositionally biased region" description="Polar residues" evidence="1">
    <location>
        <begin position="198"/>
        <end position="216"/>
    </location>
</feature>
<dbReference type="Proteomes" id="UP000008206">
    <property type="component" value="Chromosome"/>
</dbReference>
<keyword evidence="2" id="KW-0472">Membrane</keyword>
<dbReference type="STRING" id="497965.Cyan7822_1562"/>
<reference evidence="4" key="1">
    <citation type="journal article" date="2011" name="MBio">
        <title>Novel metabolic attributes of the genus Cyanothece, comprising a group of unicellular nitrogen-fixing Cyanobacteria.</title>
        <authorList>
            <person name="Bandyopadhyay A."/>
            <person name="Elvitigala T."/>
            <person name="Welsh E."/>
            <person name="Stockel J."/>
            <person name="Liberton M."/>
            <person name="Min H."/>
            <person name="Sherman L.A."/>
            <person name="Pakrasi H.B."/>
        </authorList>
    </citation>
    <scope>NUCLEOTIDE SEQUENCE [LARGE SCALE GENOMIC DNA]</scope>
    <source>
        <strain evidence="4">PCC 7822</strain>
    </source>
</reference>
<protein>
    <submittedName>
        <fullName evidence="3">Uncharacterized protein</fullName>
    </submittedName>
</protein>